<dbReference type="Proteomes" id="UP000249447">
    <property type="component" value="Chromosome"/>
</dbReference>
<proteinExistence type="predicted"/>
<dbReference type="EMBL" id="CP029843">
    <property type="protein sequence ID" value="AWV07741.1"/>
    <property type="molecule type" value="Genomic_DNA"/>
</dbReference>
<organism evidence="1 3">
    <name type="scientific">Marilutibacter maris</name>
    <dbReference type="NCBI Taxonomy" id="1605891"/>
    <lineage>
        <taxon>Bacteria</taxon>
        <taxon>Pseudomonadati</taxon>
        <taxon>Pseudomonadota</taxon>
        <taxon>Gammaproteobacteria</taxon>
        <taxon>Lysobacterales</taxon>
        <taxon>Lysobacteraceae</taxon>
        <taxon>Marilutibacter</taxon>
    </lineage>
</organism>
<name>A0A2U9T5D6_9GAMM</name>
<evidence type="ECO:0000313" key="1">
    <source>
        <dbReference type="EMBL" id="AWV07741.1"/>
    </source>
</evidence>
<dbReference type="OrthoDB" id="8812842at2"/>
<evidence type="ECO:0000313" key="2">
    <source>
        <dbReference type="EMBL" id="KAB8184782.1"/>
    </source>
</evidence>
<dbReference type="RefSeq" id="WP_111266828.1">
    <property type="nucleotide sequence ID" value="NZ_CP029843.1"/>
</dbReference>
<evidence type="ECO:0000313" key="4">
    <source>
        <dbReference type="Proteomes" id="UP000320431"/>
    </source>
</evidence>
<reference evidence="1 3" key="1">
    <citation type="submission" date="2018-05" db="EMBL/GenBank/DDBJ databases">
        <title>The complete genome of Lysobacter maris HZ9B, a marine bacterium antagonistic against terrestrial plant pathogens.</title>
        <authorList>
            <person name="Zhang X.-Q."/>
        </authorList>
    </citation>
    <scope>NUCLEOTIDE SEQUENCE [LARGE SCALE GENOMIC DNA]</scope>
    <source>
        <strain evidence="1 3">HZ9B</strain>
    </source>
</reference>
<gene>
    <name evidence="1" type="ORF">C9I47_2058</name>
    <name evidence="2" type="ORF">FKV24_010850</name>
</gene>
<dbReference type="Pfam" id="PF06078">
    <property type="entry name" value="DUF937"/>
    <property type="match status" value="1"/>
</dbReference>
<dbReference type="KEGG" id="lmb:C9I47_2058"/>
<evidence type="ECO:0000313" key="3">
    <source>
        <dbReference type="Proteomes" id="UP000249447"/>
    </source>
</evidence>
<dbReference type="EMBL" id="VICD02000180">
    <property type="protein sequence ID" value="KAB8184782.1"/>
    <property type="molecule type" value="Genomic_DNA"/>
</dbReference>
<sequence>MTTPLVQDLFAQLQGRPAAEMAQSLGIPAAQTESAISAALPLLVGAMGRNASQPQGAQALLGALQRDHSGNDLAGVLGAVLGGGGQGGGILDHLLGGQQRNATNGLGAATGLDNDRAGALLKMLAPIVMAYLARRVFSSEPAPAGTRALTPQSLGDVLGQEGRDMRQAGGMQGGLLGAVLDQDGDGDLDMGDLMRLGGSLLGGGR</sequence>
<dbReference type="PROSITE" id="PS00018">
    <property type="entry name" value="EF_HAND_1"/>
    <property type="match status" value="1"/>
</dbReference>
<dbReference type="InterPro" id="IPR009282">
    <property type="entry name" value="DUF937"/>
</dbReference>
<dbReference type="InterPro" id="IPR018247">
    <property type="entry name" value="EF_Hand_1_Ca_BS"/>
</dbReference>
<dbReference type="AlphaFoldDB" id="A0A2U9T5D6"/>
<reference evidence="2 4" key="2">
    <citation type="submission" date="2019-10" db="EMBL/GenBank/DDBJ databases">
        <title>Lysobacter alkalisoli sp. nov., isolated from saline-alkaline soil.</title>
        <authorList>
            <person name="Sun J.-Q."/>
        </authorList>
    </citation>
    <scope>NUCLEOTIDE SEQUENCE [LARGE SCALE GENOMIC DNA]</scope>
    <source>
        <strain evidence="2 4">KCTC 42381</strain>
    </source>
</reference>
<keyword evidence="3" id="KW-1185">Reference proteome</keyword>
<dbReference type="Proteomes" id="UP000320431">
    <property type="component" value="Unassembled WGS sequence"/>
</dbReference>
<protein>
    <submittedName>
        <fullName evidence="1">Calcium-binding protein</fullName>
    </submittedName>
    <submittedName>
        <fullName evidence="2">DUF937 domain-containing protein</fullName>
    </submittedName>
</protein>
<accession>A0A2U9T5D6</accession>